<sequence>MELAGLKRSFSFLESQGLVVDLLVTDRHVQGKAFMKKEKPIVRHEFDVWHVAKGIKKQLLAAVKIPICAELALWSRPIQNHLYWVAASSEGSSDLIVPKWLSVLNHVRDVHSHRDPRFASCAHGELEPRDWLSDDSAAFEKLENIVTKKCLLADLPKLSTRFQTYTVEAFHSLIIHFCPKSCHYSYKGMKARTKLAILHYNENGNRPYAFTEEGEERFRVKYPKANGGEGVAVQERKEPTHDYVKRLLDVLREGAQRKTRGVSLITPSVVPPPLCSSAKKVSKAELIQRHKTRFNK</sequence>
<dbReference type="OrthoDB" id="6500283at2759"/>
<dbReference type="InParanoid" id="B7PJT8"/>
<dbReference type="EMBL" id="ABJB010098544">
    <property type="status" value="NOT_ANNOTATED_CDS"/>
    <property type="molecule type" value="Genomic_DNA"/>
</dbReference>
<reference evidence="2" key="2">
    <citation type="submission" date="2020-05" db="UniProtKB">
        <authorList>
            <consortium name="EnsemblMetazoa"/>
        </authorList>
    </citation>
    <scope>IDENTIFICATION</scope>
    <source>
        <strain evidence="2">wikel</strain>
    </source>
</reference>
<reference evidence="1 3" key="1">
    <citation type="submission" date="2008-03" db="EMBL/GenBank/DDBJ databases">
        <title>Annotation of Ixodes scapularis.</title>
        <authorList>
            <consortium name="Ixodes scapularis Genome Project Consortium"/>
            <person name="Caler E."/>
            <person name="Hannick L.I."/>
            <person name="Bidwell S."/>
            <person name="Joardar V."/>
            <person name="Thiagarajan M."/>
            <person name="Amedeo P."/>
            <person name="Galinsky K.J."/>
            <person name="Schobel S."/>
            <person name="Inman J."/>
            <person name="Hostetler J."/>
            <person name="Miller J."/>
            <person name="Hammond M."/>
            <person name="Megy K."/>
            <person name="Lawson D."/>
            <person name="Kodira C."/>
            <person name="Sutton G."/>
            <person name="Meyer J."/>
            <person name="Hill C.A."/>
            <person name="Birren B."/>
            <person name="Nene V."/>
            <person name="Collins F."/>
            <person name="Alarcon-Chaidez F."/>
            <person name="Wikel S."/>
            <person name="Strausberg R."/>
        </authorList>
    </citation>
    <scope>NUCLEOTIDE SEQUENCE [LARGE SCALE GENOMIC DNA]</scope>
    <source>
        <strain evidence="3">Wikel</strain>
        <strain evidence="1">Wikel colony</strain>
    </source>
</reference>
<dbReference type="PANTHER" id="PTHR31751:SF42">
    <property type="entry name" value="PROTEIN CBG10204"/>
    <property type="match status" value="1"/>
</dbReference>
<dbReference type="EMBL" id="DS728126">
    <property type="protein sequence ID" value="EEC06860.1"/>
    <property type="molecule type" value="Genomic_DNA"/>
</dbReference>
<evidence type="ECO:0000313" key="3">
    <source>
        <dbReference type="Proteomes" id="UP000001555"/>
    </source>
</evidence>
<dbReference type="PANTHER" id="PTHR31751">
    <property type="entry name" value="SI:CH211-108C17.2-RELATED-RELATED"/>
    <property type="match status" value="1"/>
</dbReference>
<dbReference type="STRING" id="6945.B7PJT8"/>
<name>B7PJT8_IXOSC</name>
<dbReference type="VEuPathDB" id="VectorBase:ISCW004155"/>
<dbReference type="HOGENOM" id="CLU_024040_0_0_1"/>
<dbReference type="AlphaFoldDB" id="B7PJT8"/>
<keyword evidence="3" id="KW-1185">Reference proteome</keyword>
<dbReference type="VEuPathDB" id="VectorBase:ISCP_025376"/>
<dbReference type="Proteomes" id="UP000001555">
    <property type="component" value="Unassembled WGS sequence"/>
</dbReference>
<dbReference type="PaxDb" id="6945-B7PJT8"/>
<dbReference type="EnsemblMetazoa" id="ISCW004155-RA">
    <property type="protein sequence ID" value="ISCW004155-PA"/>
    <property type="gene ID" value="ISCW004155"/>
</dbReference>
<dbReference type="VEuPathDB" id="VectorBase:ISCI004155"/>
<evidence type="ECO:0000313" key="2">
    <source>
        <dbReference type="EnsemblMetazoa" id="ISCW004155-PA"/>
    </source>
</evidence>
<proteinExistence type="predicted"/>
<accession>B7PJT8</accession>
<evidence type="ECO:0000313" key="1">
    <source>
        <dbReference type="EMBL" id="EEC06860.1"/>
    </source>
</evidence>
<protein>
    <submittedName>
        <fullName evidence="1 2">Uncharacterized protein</fullName>
    </submittedName>
</protein>
<gene>
    <name evidence="1" type="ORF">IscW_ISCW004155</name>
</gene>
<organism>
    <name type="scientific">Ixodes scapularis</name>
    <name type="common">Black-legged tick</name>
    <name type="synonym">Deer tick</name>
    <dbReference type="NCBI Taxonomy" id="6945"/>
    <lineage>
        <taxon>Eukaryota</taxon>
        <taxon>Metazoa</taxon>
        <taxon>Ecdysozoa</taxon>
        <taxon>Arthropoda</taxon>
        <taxon>Chelicerata</taxon>
        <taxon>Arachnida</taxon>
        <taxon>Acari</taxon>
        <taxon>Parasitiformes</taxon>
        <taxon>Ixodida</taxon>
        <taxon>Ixodoidea</taxon>
        <taxon>Ixodidae</taxon>
        <taxon>Ixodinae</taxon>
        <taxon>Ixodes</taxon>
    </lineage>
</organism>